<evidence type="ECO:0000313" key="2">
    <source>
        <dbReference type="Proteomes" id="UP000826271"/>
    </source>
</evidence>
<name>A0AAV6XX65_9LAMI</name>
<dbReference type="Proteomes" id="UP000826271">
    <property type="component" value="Unassembled WGS sequence"/>
</dbReference>
<comment type="caution">
    <text evidence="1">The sequence shown here is derived from an EMBL/GenBank/DDBJ whole genome shotgun (WGS) entry which is preliminary data.</text>
</comment>
<proteinExistence type="predicted"/>
<reference evidence="1" key="1">
    <citation type="submission" date="2019-10" db="EMBL/GenBank/DDBJ databases">
        <authorList>
            <person name="Zhang R."/>
            <person name="Pan Y."/>
            <person name="Wang J."/>
            <person name="Ma R."/>
            <person name="Yu S."/>
        </authorList>
    </citation>
    <scope>NUCLEOTIDE SEQUENCE</scope>
    <source>
        <strain evidence="1">LA-IB0</strain>
        <tissue evidence="1">Leaf</tissue>
    </source>
</reference>
<keyword evidence="2" id="KW-1185">Reference proteome</keyword>
<dbReference type="InterPro" id="IPR055298">
    <property type="entry name" value="AtLOH3-like"/>
</dbReference>
<dbReference type="PANTHER" id="PTHR11697:SF230">
    <property type="entry name" value="ZINC FINGER, MYM DOMAIN CONTAINING 1"/>
    <property type="match status" value="1"/>
</dbReference>
<organism evidence="1 2">
    <name type="scientific">Buddleja alternifolia</name>
    <dbReference type="NCBI Taxonomy" id="168488"/>
    <lineage>
        <taxon>Eukaryota</taxon>
        <taxon>Viridiplantae</taxon>
        <taxon>Streptophyta</taxon>
        <taxon>Embryophyta</taxon>
        <taxon>Tracheophyta</taxon>
        <taxon>Spermatophyta</taxon>
        <taxon>Magnoliopsida</taxon>
        <taxon>eudicotyledons</taxon>
        <taxon>Gunneridae</taxon>
        <taxon>Pentapetalae</taxon>
        <taxon>asterids</taxon>
        <taxon>lamiids</taxon>
        <taxon>Lamiales</taxon>
        <taxon>Scrophulariaceae</taxon>
        <taxon>Buddlejeae</taxon>
        <taxon>Buddleja</taxon>
    </lineage>
</organism>
<dbReference type="PANTHER" id="PTHR11697">
    <property type="entry name" value="GENERAL TRANSCRIPTION FACTOR 2-RELATED ZINC FINGER PROTEIN"/>
    <property type="match status" value="1"/>
</dbReference>
<gene>
    <name evidence="1" type="ORF">BUALT_Bualt04G0045100</name>
</gene>
<evidence type="ECO:0000313" key="1">
    <source>
        <dbReference type="EMBL" id="KAG8383738.1"/>
    </source>
</evidence>
<sequence>MSNNKIDCYFKKLCSQDSTSSPILETSSTVISEASKLSDDKTSILESSPTKVRKLDQDSNCLNIERDPGLPATAQSVIHVEHFFSYVTVIVNLVDSSSKHHDQLQIAQAIRIEELTSTNELKTRRGKNQVGTVQRPGHTRWGSHLRSLRSLLDLFDSILLTLSEIINDKTGSSPKAIANGAYDLMMSFEFVFILHFAIELLEMTDDLCGILQYKSQDILNAMDAVTNTKELIQKCRESGWDDLFDKVKIFARSVR</sequence>
<dbReference type="AlphaFoldDB" id="A0AAV6XX65"/>
<protein>
    <submittedName>
        <fullName evidence="1">Uncharacterized protein</fullName>
    </submittedName>
</protein>
<dbReference type="EMBL" id="WHWC01000004">
    <property type="protein sequence ID" value="KAG8383738.1"/>
    <property type="molecule type" value="Genomic_DNA"/>
</dbReference>
<accession>A0AAV6XX65</accession>